<dbReference type="Proteomes" id="UP000030512">
    <property type="component" value="Chromosome"/>
</dbReference>
<protein>
    <submittedName>
        <fullName evidence="1">Uncharacterized protein</fullName>
    </submittedName>
</protein>
<proteinExistence type="predicted"/>
<evidence type="ECO:0000313" key="1">
    <source>
        <dbReference type="EMBL" id="AMK77910.1"/>
    </source>
</evidence>
<dbReference type="KEGG" id="mdn:JT25_015735"/>
<evidence type="ECO:0000313" key="2">
    <source>
        <dbReference type="Proteomes" id="UP000030512"/>
    </source>
</evidence>
<gene>
    <name evidence="1" type="ORF">JT25_015735</name>
</gene>
<reference evidence="1 2" key="1">
    <citation type="journal article" date="2015" name="Environ. Microbiol.">
        <title>Methane oxidation coupled to nitrate reduction under hypoxia by the Gammaproteobacterium Methylomonas denitrificans, sp. nov. type strain FJG1.</title>
        <authorList>
            <person name="Kits K.D."/>
            <person name="Klotz M.G."/>
            <person name="Stein L.Y."/>
        </authorList>
    </citation>
    <scope>NUCLEOTIDE SEQUENCE [LARGE SCALE GENOMIC DNA]</scope>
    <source>
        <strain evidence="1 2">FJG1</strain>
    </source>
</reference>
<dbReference type="STRING" id="1538553.JT25_015735"/>
<sequence>MKSYFLEGVSSYGHAEETLGRILPGQMHPWLLRDSAGDVVAYIDLVEVNNSELKFPAVTADISGRHFNLDTEVITILKLLQESVGGEITNDQ</sequence>
<organism evidence="1 2">
    <name type="scientific">Methylomonas denitrificans</name>
    <dbReference type="NCBI Taxonomy" id="1538553"/>
    <lineage>
        <taxon>Bacteria</taxon>
        <taxon>Pseudomonadati</taxon>
        <taxon>Pseudomonadota</taxon>
        <taxon>Gammaproteobacteria</taxon>
        <taxon>Methylococcales</taxon>
        <taxon>Methylococcaceae</taxon>
        <taxon>Methylomonas</taxon>
    </lineage>
</organism>
<dbReference type="EMBL" id="CP014476">
    <property type="protein sequence ID" value="AMK77910.1"/>
    <property type="molecule type" value="Genomic_DNA"/>
</dbReference>
<dbReference type="AlphaFoldDB" id="A0A126T7A5"/>
<accession>A0A126T7A5</accession>
<keyword evidence="2" id="KW-1185">Reference proteome</keyword>
<dbReference type="OrthoDB" id="9773828at2"/>
<dbReference type="RefSeq" id="WP_036275873.1">
    <property type="nucleotide sequence ID" value="NZ_CP014476.1"/>
</dbReference>
<name>A0A126T7A5_9GAMM</name>